<dbReference type="RefSeq" id="WP_046130551.1">
    <property type="nucleotide sequence ID" value="NZ_CP035232.1"/>
</dbReference>
<sequence>MSIELAHCSEEHLPVLKGFELPEEQRRFTAFPRDVMQAADGQYPIVIVSEGTPVGFFLLHSTERVKDYSTNPNAMLLTALSIDHRQQRKGFAKKGLLKLASFITQEFKHCDEIVLVVNQKNIPARRLYEKAGFADTGERKIGPIGEQIVMKMHIQSSR</sequence>
<protein>
    <submittedName>
        <fullName evidence="2">GNAT family N-acetyltransferase</fullName>
    </submittedName>
</protein>
<dbReference type="InterPro" id="IPR016181">
    <property type="entry name" value="Acyl_CoA_acyltransferase"/>
</dbReference>
<dbReference type="PROSITE" id="PS51186">
    <property type="entry name" value="GNAT"/>
    <property type="match status" value="1"/>
</dbReference>
<dbReference type="AlphaFoldDB" id="A0AAJ3Z3M9"/>
<dbReference type="GeneID" id="82855742"/>
<dbReference type="Proteomes" id="UP000288675">
    <property type="component" value="Chromosome"/>
</dbReference>
<organism evidence="2 3">
    <name type="scientific">Bacillus glycinifermentans</name>
    <dbReference type="NCBI Taxonomy" id="1664069"/>
    <lineage>
        <taxon>Bacteria</taxon>
        <taxon>Bacillati</taxon>
        <taxon>Bacillota</taxon>
        <taxon>Bacilli</taxon>
        <taxon>Bacillales</taxon>
        <taxon>Bacillaceae</taxon>
        <taxon>Bacillus</taxon>
    </lineage>
</organism>
<dbReference type="Gene3D" id="3.40.630.30">
    <property type="match status" value="1"/>
</dbReference>
<dbReference type="Pfam" id="PF00583">
    <property type="entry name" value="Acetyltransf_1"/>
    <property type="match status" value="1"/>
</dbReference>
<dbReference type="GO" id="GO:0016747">
    <property type="term" value="F:acyltransferase activity, transferring groups other than amino-acyl groups"/>
    <property type="evidence" value="ECO:0007669"/>
    <property type="project" value="InterPro"/>
</dbReference>
<reference evidence="2 3" key="1">
    <citation type="submission" date="2019-01" db="EMBL/GenBank/DDBJ databases">
        <title>Genome sequence of Bacillus glycinifermentans SRCM103574.</title>
        <authorList>
            <person name="Kong H.-J."/>
            <person name="Jeong S.-Y."/>
            <person name="Jeong D.-Y."/>
        </authorList>
    </citation>
    <scope>NUCLEOTIDE SEQUENCE [LARGE SCALE GENOMIC DNA]</scope>
    <source>
        <strain evidence="2 3">SRCM103574</strain>
    </source>
</reference>
<evidence type="ECO:0000313" key="2">
    <source>
        <dbReference type="EMBL" id="QAT67642.1"/>
    </source>
</evidence>
<feature type="domain" description="N-acetyltransferase" evidence="1">
    <location>
        <begin position="3"/>
        <end position="155"/>
    </location>
</feature>
<proteinExistence type="predicted"/>
<dbReference type="EMBL" id="CP035232">
    <property type="protein sequence ID" value="QAT67642.1"/>
    <property type="molecule type" value="Genomic_DNA"/>
</dbReference>
<dbReference type="SUPFAM" id="SSF55729">
    <property type="entry name" value="Acyl-CoA N-acyltransferases (Nat)"/>
    <property type="match status" value="1"/>
</dbReference>
<evidence type="ECO:0000259" key="1">
    <source>
        <dbReference type="PROSITE" id="PS51186"/>
    </source>
</evidence>
<dbReference type="InterPro" id="IPR000182">
    <property type="entry name" value="GNAT_dom"/>
</dbReference>
<name>A0AAJ3Z3M9_9BACI</name>
<dbReference type="KEGG" id="bgy:BGLY_4660"/>
<accession>A0AAJ3Z3M9</accession>
<gene>
    <name evidence="2" type="ORF">EQZ20_24005</name>
</gene>
<evidence type="ECO:0000313" key="3">
    <source>
        <dbReference type="Proteomes" id="UP000288675"/>
    </source>
</evidence>